<organism evidence="1">
    <name type="scientific">Photinus pyralis</name>
    <name type="common">Common eastern firefly</name>
    <name type="synonym">Lampyris pyralis</name>
    <dbReference type="NCBI Taxonomy" id="7054"/>
    <lineage>
        <taxon>Eukaryota</taxon>
        <taxon>Metazoa</taxon>
        <taxon>Ecdysozoa</taxon>
        <taxon>Arthropoda</taxon>
        <taxon>Hexapoda</taxon>
        <taxon>Insecta</taxon>
        <taxon>Pterygota</taxon>
        <taxon>Neoptera</taxon>
        <taxon>Endopterygota</taxon>
        <taxon>Coleoptera</taxon>
        <taxon>Polyphaga</taxon>
        <taxon>Elateriformia</taxon>
        <taxon>Elateroidea</taxon>
        <taxon>Lampyridae</taxon>
        <taxon>Lampyrinae</taxon>
        <taxon>Photinus</taxon>
    </lineage>
</organism>
<protein>
    <submittedName>
        <fullName evidence="1">Uncharacterized protein</fullName>
    </submittedName>
</protein>
<proteinExistence type="predicted"/>
<accession>A0A1Y1K8C9</accession>
<dbReference type="EMBL" id="GEZM01091846">
    <property type="protein sequence ID" value="JAV56741.1"/>
    <property type="molecule type" value="Transcribed_RNA"/>
</dbReference>
<dbReference type="AlphaFoldDB" id="A0A1Y1K8C9"/>
<name>A0A1Y1K8C9_PHOPY</name>
<sequence>MSSLKRKIPKKPKINKVNILHSMLIKPPACTTNKSGKKTKPSTSLVELPINNWQTGVLTQMDPVLTNGGPLDKVITIYRQFDNHHGSFEREFGTGPTVSAAG</sequence>
<reference evidence="1" key="1">
    <citation type="journal article" date="2016" name="Sci. Rep.">
        <title>Molecular characterization of firefly nuptial gifts: a multi-omics approach sheds light on postcopulatory sexual selection.</title>
        <authorList>
            <person name="Al-Wathiqui N."/>
            <person name="Fallon T.R."/>
            <person name="South A."/>
            <person name="Weng J.K."/>
            <person name="Lewis S.M."/>
        </authorList>
    </citation>
    <scope>NUCLEOTIDE SEQUENCE</scope>
</reference>
<evidence type="ECO:0000313" key="1">
    <source>
        <dbReference type="EMBL" id="JAV56741.1"/>
    </source>
</evidence>